<dbReference type="AlphaFoldDB" id="A0A2A8PPJ6"/>
<evidence type="ECO:0000313" key="1">
    <source>
        <dbReference type="EMBL" id="PEV97238.1"/>
    </source>
</evidence>
<accession>A0A2A8PPJ6</accession>
<sequence length="90" mass="10666">MTSCTFIAPKFIFIFFGKNRFFNLIAMWRNHIAIKLRKANTPKRKFCIFYISKAHFYLMRMHGYSICNDYSENLKMNFNSKGISGCLIGF</sequence>
<dbReference type="EMBL" id="NTWE01000044">
    <property type="protein sequence ID" value="PEV97238.1"/>
    <property type="molecule type" value="Genomic_DNA"/>
</dbReference>
<name>A0A2A8PPJ6_BACCE</name>
<comment type="caution">
    <text evidence="1">The sequence shown here is derived from an EMBL/GenBank/DDBJ whole genome shotgun (WGS) entry which is preliminary data.</text>
</comment>
<proteinExistence type="predicted"/>
<evidence type="ECO:0000313" key="2">
    <source>
        <dbReference type="Proteomes" id="UP000220635"/>
    </source>
</evidence>
<reference evidence="1 2" key="1">
    <citation type="submission" date="2017-09" db="EMBL/GenBank/DDBJ databases">
        <title>Large-scale bioinformatics analysis of Bacillus genomes uncovers conserved roles of natural products in bacterial physiology.</title>
        <authorList>
            <consortium name="Agbiome Team Llc"/>
            <person name="Bleich R.M."/>
            <person name="Grubbs K.J."/>
            <person name="Santa Maria K.C."/>
            <person name="Allen S.E."/>
            <person name="Farag S."/>
            <person name="Shank E.A."/>
            <person name="Bowers A."/>
        </authorList>
    </citation>
    <scope>NUCLEOTIDE SEQUENCE [LARGE SCALE GENOMIC DNA]</scope>
    <source>
        <strain evidence="1 2">AFS010695</strain>
    </source>
</reference>
<organism evidence="1 2">
    <name type="scientific">Bacillus cereus</name>
    <dbReference type="NCBI Taxonomy" id="1396"/>
    <lineage>
        <taxon>Bacteria</taxon>
        <taxon>Bacillati</taxon>
        <taxon>Bacillota</taxon>
        <taxon>Bacilli</taxon>
        <taxon>Bacillales</taxon>
        <taxon>Bacillaceae</taxon>
        <taxon>Bacillus</taxon>
        <taxon>Bacillus cereus group</taxon>
    </lineage>
</organism>
<protein>
    <submittedName>
        <fullName evidence="1">Uncharacterized protein</fullName>
    </submittedName>
</protein>
<dbReference type="Proteomes" id="UP000220635">
    <property type="component" value="Unassembled WGS sequence"/>
</dbReference>
<gene>
    <name evidence="1" type="ORF">CN425_22905</name>
</gene>